<keyword evidence="3" id="KW-1185">Reference proteome</keyword>
<feature type="compositionally biased region" description="Basic residues" evidence="1">
    <location>
        <begin position="320"/>
        <end position="329"/>
    </location>
</feature>
<evidence type="ECO:0000313" key="2">
    <source>
        <dbReference type="EMBL" id="WQJ52808.1"/>
    </source>
</evidence>
<feature type="region of interest" description="Disordered" evidence="1">
    <location>
        <begin position="320"/>
        <end position="355"/>
    </location>
</feature>
<reference evidence="2 3" key="1">
    <citation type="submission" date="2023-11" db="EMBL/GenBank/DDBJ databases">
        <authorList>
            <person name="Cook R."/>
            <person name="Crisci M."/>
            <person name="Pye H."/>
            <person name="Adriaenssens E."/>
            <person name="Santini J."/>
        </authorList>
    </citation>
    <scope>NUCLEOTIDE SEQUENCE [LARGE SCALE GENOMIC DNA]</scope>
    <source>
        <strain evidence="2">Lak_Megaphage_RVC_JS4_GC31</strain>
    </source>
</reference>
<evidence type="ECO:0000313" key="3">
    <source>
        <dbReference type="Proteomes" id="UP001349343"/>
    </source>
</evidence>
<dbReference type="EMBL" id="OR769222">
    <property type="protein sequence ID" value="WQJ52808.1"/>
    <property type="molecule type" value="Genomic_DNA"/>
</dbReference>
<organism evidence="2 3">
    <name type="scientific">phage Lak_Megaphage_RVC_JS4_GC31</name>
    <dbReference type="NCBI Taxonomy" id="3109228"/>
    <lineage>
        <taxon>Viruses</taxon>
        <taxon>Duplodnaviria</taxon>
        <taxon>Heunggongvirae</taxon>
        <taxon>Uroviricota</taxon>
        <taxon>Caudoviricetes</taxon>
        <taxon>Caudoviricetes code 15 clade</taxon>
    </lineage>
</organism>
<evidence type="ECO:0000256" key="1">
    <source>
        <dbReference type="SAM" id="MobiDB-lite"/>
    </source>
</evidence>
<sequence>MTEEEKYYLDNLITNALTVNIEESEGQQVIDLDNLNLCAVDQEKSDVTEPLTENDFLKTIYGDEDLLKLITTPPEELPDILKDIDTDDRVIIEFAGATVKDPNPVTYSIHVTPGEAINDDTIIGEVEQEGKLKKIKSIFSKGTVSSINDGEDYFRLYPSKCDRHIVLENTLSGIGNDFNISEDIQEINKKFQDEGLLYALITNNMCYSLLPYVLSHRYRGVYTRKRAAFYEGQWYLDTSDLSYDNTEVSTFIENSEFVNGKQYDTILFTFDTLNENLDTGVAIFDSSILMVLDDIQDNFGSKVIGSDVTKSDMKSWKKRAKKKRNRKKVKQEINQKTEQSTNKMKKSPNPHQAIQDESSRLLDARQEYIDKCIELYKNKDKLPLCKYDPEYTDCKFLVNDKIDKGTINNVKKYDSDFSYYAIGDVDNYYNYYFSLLGKLNLINDEQDPYTQEFYQIIQDIINKRVIVETLDATSMKQNFMKLFNDNVCVLFKLYGNNKYNTEDHINQQFATFEGKVNVFVQNEQKAYSNNIKEKFDGLNLGEEAYNNAGNVYTDNNQYRRIYDYINSLYKFDSEEDSDGPNEIISQLATMYTYIKSYELSKNPYKDMQDKDDKHIYLTLVNEESKKITDFWDKILDIYEQSKMQNCIDELKSLSHKFDDYATWPLPTDININGINYKHYLFENIYPKELDDTVDISIGDYDFPEKVEFPEIPEDIDVDENWAIDQLNNHEMGEPDKPNVITFLDFKYWQKYFSLATLICLVPAYWNCGLDILPFIQMIPLPCIFIAINSVYIPMFNMLIVFGIAIRGMYPWPIILYLNTSNQPISILTPLVAILEQLKNVFYAKLDKIEQVPIEGLANMYIKKLNDEINDLKKENIKLDTYKTVIKSMPLPNAESYKREFAKAVDPSIDTRQRIARIETFARKQRAH</sequence>
<accession>A0ABZ0Z0W6</accession>
<protein>
    <submittedName>
        <fullName evidence="2">Uncharacterized protein</fullName>
    </submittedName>
</protein>
<name>A0ABZ0Z0W6_9CAUD</name>
<dbReference type="Proteomes" id="UP001349343">
    <property type="component" value="Segment"/>
</dbReference>
<proteinExistence type="predicted"/>